<dbReference type="Proteomes" id="UP000029981">
    <property type="component" value="Chromosome 4"/>
</dbReference>
<dbReference type="SUPFAM" id="SSF56574">
    <property type="entry name" value="Serpins"/>
    <property type="match status" value="1"/>
</dbReference>
<organism evidence="1 2">
    <name type="scientific">Cucumis sativus</name>
    <name type="common">Cucumber</name>
    <dbReference type="NCBI Taxonomy" id="3659"/>
    <lineage>
        <taxon>Eukaryota</taxon>
        <taxon>Viridiplantae</taxon>
        <taxon>Streptophyta</taxon>
        <taxon>Embryophyta</taxon>
        <taxon>Tracheophyta</taxon>
        <taxon>Spermatophyta</taxon>
        <taxon>Magnoliopsida</taxon>
        <taxon>eudicotyledons</taxon>
        <taxon>Gunneridae</taxon>
        <taxon>Pentapetalae</taxon>
        <taxon>rosids</taxon>
        <taxon>fabids</taxon>
        <taxon>Cucurbitales</taxon>
        <taxon>Cucurbitaceae</taxon>
        <taxon>Benincaseae</taxon>
        <taxon>Cucumis</taxon>
    </lineage>
</organism>
<gene>
    <name evidence="1" type="ORF">Csa_4G638460</name>
</gene>
<keyword evidence="2" id="KW-1185">Reference proteome</keyword>
<protein>
    <submittedName>
        <fullName evidence="1">Uncharacterized protein</fullName>
    </submittedName>
</protein>
<dbReference type="Gene3D" id="2.30.39.10">
    <property type="entry name" value="Alpha-1-antitrypsin, domain 1"/>
    <property type="match status" value="1"/>
</dbReference>
<dbReference type="AlphaFoldDB" id="A0A0A0L4S5"/>
<evidence type="ECO:0000313" key="2">
    <source>
        <dbReference type="Proteomes" id="UP000029981"/>
    </source>
</evidence>
<dbReference type="InterPro" id="IPR042185">
    <property type="entry name" value="Serpin_sf_2"/>
</dbReference>
<proteinExistence type="predicted"/>
<dbReference type="EMBL" id="CM002925">
    <property type="protein sequence ID" value="KGN55156.1"/>
    <property type="molecule type" value="Genomic_DNA"/>
</dbReference>
<reference evidence="1 2" key="4">
    <citation type="journal article" date="2011" name="BMC Genomics">
        <title>RNA-Seq improves annotation of protein-coding genes in the cucumber genome.</title>
        <authorList>
            <person name="Li Z."/>
            <person name="Zhang Z."/>
            <person name="Yan P."/>
            <person name="Huang S."/>
            <person name="Fei Z."/>
            <person name="Lin K."/>
        </authorList>
    </citation>
    <scope>NUCLEOTIDE SEQUENCE [LARGE SCALE GENOMIC DNA]</scope>
    <source>
        <strain evidence="2">cv. 9930</strain>
    </source>
</reference>
<name>A0A0A0L4S5_CUCSA</name>
<reference evidence="1 2" key="2">
    <citation type="journal article" date="2009" name="PLoS ONE">
        <title>An integrated genetic and cytogenetic map of the cucumber genome.</title>
        <authorList>
            <person name="Ren Y."/>
            <person name="Zhang Z."/>
            <person name="Liu J."/>
            <person name="Staub J.E."/>
            <person name="Han Y."/>
            <person name="Cheng Z."/>
            <person name="Li X."/>
            <person name="Lu J."/>
            <person name="Miao H."/>
            <person name="Kang H."/>
            <person name="Xie B."/>
            <person name="Gu X."/>
            <person name="Wang X."/>
            <person name="Du Y."/>
            <person name="Jin W."/>
            <person name="Huang S."/>
        </authorList>
    </citation>
    <scope>NUCLEOTIDE SEQUENCE [LARGE SCALE GENOMIC DNA]</scope>
    <source>
        <strain evidence="2">cv. 9930</strain>
    </source>
</reference>
<reference evidence="1 2" key="1">
    <citation type="journal article" date="2009" name="Nat. Genet.">
        <title>The genome of the cucumber, Cucumis sativus L.</title>
        <authorList>
            <person name="Huang S."/>
            <person name="Li R."/>
            <person name="Zhang Z."/>
            <person name="Li L."/>
            <person name="Gu X."/>
            <person name="Fan W."/>
            <person name="Lucas W.J."/>
            <person name="Wang X."/>
            <person name="Xie B."/>
            <person name="Ni P."/>
            <person name="Ren Y."/>
            <person name="Zhu H."/>
            <person name="Li J."/>
            <person name="Lin K."/>
            <person name="Jin W."/>
            <person name="Fei Z."/>
            <person name="Li G."/>
            <person name="Staub J."/>
            <person name="Kilian A."/>
            <person name="van der Vossen E.A."/>
            <person name="Wu Y."/>
            <person name="Guo J."/>
            <person name="He J."/>
            <person name="Jia Z."/>
            <person name="Ren Y."/>
            <person name="Tian G."/>
            <person name="Lu Y."/>
            <person name="Ruan J."/>
            <person name="Qian W."/>
            <person name="Wang M."/>
            <person name="Huang Q."/>
            <person name="Li B."/>
            <person name="Xuan Z."/>
            <person name="Cao J."/>
            <person name="Asan"/>
            <person name="Wu Z."/>
            <person name="Zhang J."/>
            <person name="Cai Q."/>
            <person name="Bai Y."/>
            <person name="Zhao B."/>
            <person name="Han Y."/>
            <person name="Li Y."/>
            <person name="Li X."/>
            <person name="Wang S."/>
            <person name="Shi Q."/>
            <person name="Liu S."/>
            <person name="Cho W.K."/>
            <person name="Kim J.Y."/>
            <person name="Xu Y."/>
            <person name="Heller-Uszynska K."/>
            <person name="Miao H."/>
            <person name="Cheng Z."/>
            <person name="Zhang S."/>
            <person name="Wu J."/>
            <person name="Yang Y."/>
            <person name="Kang H."/>
            <person name="Li M."/>
            <person name="Liang H."/>
            <person name="Ren X."/>
            <person name="Shi Z."/>
            <person name="Wen M."/>
            <person name="Jian M."/>
            <person name="Yang H."/>
            <person name="Zhang G."/>
            <person name="Yang Z."/>
            <person name="Chen R."/>
            <person name="Liu S."/>
            <person name="Li J."/>
            <person name="Ma L."/>
            <person name="Liu H."/>
            <person name="Zhou Y."/>
            <person name="Zhao J."/>
            <person name="Fang X."/>
            <person name="Li G."/>
            <person name="Fang L."/>
            <person name="Li Y."/>
            <person name="Liu D."/>
            <person name="Zheng H."/>
            <person name="Zhang Y."/>
            <person name="Qin N."/>
            <person name="Li Z."/>
            <person name="Yang G."/>
            <person name="Yang S."/>
            <person name="Bolund L."/>
            <person name="Kristiansen K."/>
            <person name="Zheng H."/>
            <person name="Li S."/>
            <person name="Zhang X."/>
            <person name="Yang H."/>
            <person name="Wang J."/>
            <person name="Sun R."/>
            <person name="Zhang B."/>
            <person name="Jiang S."/>
            <person name="Wang J."/>
            <person name="Du Y."/>
            <person name="Li S."/>
        </authorList>
    </citation>
    <scope>NUCLEOTIDE SEQUENCE [LARGE SCALE GENOMIC DNA]</scope>
    <source>
        <strain evidence="2">cv. 9930</strain>
    </source>
</reference>
<reference evidence="1 2" key="3">
    <citation type="journal article" date="2010" name="BMC Genomics">
        <title>Transcriptome sequencing and comparative analysis of cucumber flowers with different sex types.</title>
        <authorList>
            <person name="Guo S."/>
            <person name="Zheng Y."/>
            <person name="Joung J.G."/>
            <person name="Liu S."/>
            <person name="Zhang Z."/>
            <person name="Crasta O.R."/>
            <person name="Sobral B.W."/>
            <person name="Xu Y."/>
            <person name="Huang S."/>
            <person name="Fei Z."/>
        </authorList>
    </citation>
    <scope>NUCLEOTIDE SEQUENCE [LARGE SCALE GENOMIC DNA]</scope>
    <source>
        <strain evidence="2">cv. 9930</strain>
    </source>
</reference>
<accession>A0A0A0L4S5</accession>
<sequence length="90" mass="10139">MPFTSKLLGNTQNRCGFSLLVFLPDHDGLPSLIQRACSELEFIDLHIPPRWVDVNDFRFSKFKFSGTIVVSKMLHKAVVIMDEGVDGDEA</sequence>
<dbReference type="Gramene" id="KGN55156">
    <property type="protein sequence ID" value="KGN55156"/>
    <property type="gene ID" value="Csa_4G638460"/>
</dbReference>
<evidence type="ECO:0000313" key="1">
    <source>
        <dbReference type="EMBL" id="KGN55156.1"/>
    </source>
</evidence>
<dbReference type="InterPro" id="IPR036186">
    <property type="entry name" value="Serpin_sf"/>
</dbReference>